<accession>A0A0B4X7V1</accession>
<dbReference type="KEGG" id="rga:RGR602_PC00027"/>
<sequence>MDSHIHPLAPSRKRVFSGSRSPRTVPGRGRRLRHRSENTGKPHIFSIRGSIPSGSLC</sequence>
<keyword evidence="3" id="KW-1185">Reference proteome</keyword>
<reference evidence="2 3" key="1">
    <citation type="submission" date="2013-11" db="EMBL/GenBank/DDBJ databases">
        <title>Complete genome sequence of Rhizobium gallicum bv. gallicum R602.</title>
        <authorList>
            <person name="Bustos P."/>
            <person name="Santamaria R.I."/>
            <person name="Lozano L."/>
            <person name="Acosta J.L."/>
            <person name="Ormeno-Orrillo E."/>
            <person name="Rogel M.A."/>
            <person name="Romero D."/>
            <person name="Cevallos M.A."/>
            <person name="Martinez-Romero E."/>
            <person name="Gonzalez V."/>
        </authorList>
    </citation>
    <scope>NUCLEOTIDE SEQUENCE [LARGE SCALE GENOMIC DNA]</scope>
    <source>
        <strain evidence="2 3">R602</strain>
        <plasmid evidence="2 3">pRgalR602c</plasmid>
    </source>
</reference>
<dbReference type="Proteomes" id="UP000031368">
    <property type="component" value="Plasmid pRgalR602c"/>
</dbReference>
<dbReference type="EMBL" id="CP006880">
    <property type="protein sequence ID" value="AJD44074.1"/>
    <property type="molecule type" value="Genomic_DNA"/>
</dbReference>
<protein>
    <submittedName>
        <fullName evidence="2">Uncharacterized protein</fullName>
    </submittedName>
</protein>
<evidence type="ECO:0000313" key="2">
    <source>
        <dbReference type="EMBL" id="AJD44074.1"/>
    </source>
</evidence>
<organism evidence="2 3">
    <name type="scientific">Rhizobium gallicum bv. gallicum R602sp</name>
    <dbReference type="NCBI Taxonomy" id="1041138"/>
    <lineage>
        <taxon>Bacteria</taxon>
        <taxon>Pseudomonadati</taxon>
        <taxon>Pseudomonadota</taxon>
        <taxon>Alphaproteobacteria</taxon>
        <taxon>Hyphomicrobiales</taxon>
        <taxon>Rhizobiaceae</taxon>
        <taxon>Rhizobium/Agrobacterium group</taxon>
        <taxon>Rhizobium</taxon>
    </lineage>
</organism>
<keyword evidence="2" id="KW-0614">Plasmid</keyword>
<evidence type="ECO:0000313" key="3">
    <source>
        <dbReference type="Proteomes" id="UP000031368"/>
    </source>
</evidence>
<name>A0A0B4X7V1_9HYPH</name>
<evidence type="ECO:0000256" key="1">
    <source>
        <dbReference type="SAM" id="MobiDB-lite"/>
    </source>
</evidence>
<gene>
    <name evidence="2" type="ORF">RGR602_PC00027</name>
</gene>
<geneLocation type="plasmid" evidence="2 3">
    <name>pRgalR602c</name>
</geneLocation>
<dbReference type="HOGENOM" id="CLU_2993579_0_0_5"/>
<feature type="region of interest" description="Disordered" evidence="1">
    <location>
        <begin position="1"/>
        <end position="57"/>
    </location>
</feature>
<dbReference type="AlphaFoldDB" id="A0A0B4X7V1"/>
<proteinExistence type="predicted"/>